<evidence type="ECO:0000256" key="4">
    <source>
        <dbReference type="ARBA" id="ARBA00022917"/>
    </source>
</evidence>
<evidence type="ECO:0000256" key="2">
    <source>
        <dbReference type="ARBA" id="ARBA00022730"/>
    </source>
</evidence>
<gene>
    <name evidence="5" type="primary">rqcH</name>
    <name evidence="7" type="ORF">J2Z37_000700</name>
</gene>
<proteinExistence type="inferred from homology"/>
<evidence type="ECO:0000256" key="1">
    <source>
        <dbReference type="ARBA" id="ARBA00022555"/>
    </source>
</evidence>
<dbReference type="Pfam" id="PF05833">
    <property type="entry name" value="NFACT_N"/>
    <property type="match status" value="1"/>
</dbReference>
<evidence type="ECO:0000259" key="6">
    <source>
        <dbReference type="Pfam" id="PF05670"/>
    </source>
</evidence>
<dbReference type="Gene3D" id="3.40.970.40">
    <property type="entry name" value="fibrinogen binding protein from staphylococcus aureus domain like"/>
    <property type="match status" value="1"/>
</dbReference>
<dbReference type="InterPro" id="IPR051608">
    <property type="entry name" value="RQC_Subunit_NEMF"/>
</dbReference>
<sequence>MAFDGFVTKAIVDECDSLLKTGRISKIYQSTDSDILMQIRANGENRRLLISANFSFPRFHLTDYQWENPLEPPMFCMLLRKHCEGAIIEKISQVGMERIIHVDMRIRDELGDFNLRRLVVEIMGRHSNILLIDPEKNMILDGIHHVTPGVSRHRIVLPGRTYVAPPEQNKKNPLLVNKEEFIHSLDFNRGKIDKQLVEQFTGLSPLIAREIVHRAGLGGRDPLWSSFEQIMEQIRNGEYHPQIVKGDEKNVFSVVDLTHVSGETAAFSMISECIDRFYSGKAERDAVRQKALDLIRFTTNEIDKNKNKIQKLKDERSAALEADRYRLFGELLTAYMHQLKKGDTVAIVQNYYDEESQLMEIPMDPAKSPSENAQQYYKRYNKARTSLEFIEQQIGLANEEIKYFETIAQQLESASLSDLEEIREELVEGGYLRQRGRKNLKKKKNVKPVLDRYVSSEGIDLLVGKNNTQNEYLTNRLATSTDTWLHTKDIPGSHVVIRAREFSEQTLREAASLAAYFSKARGSNQIPVDYTLVKHVRKPAGAKPGFVIYDHQKTIFVNSDEGISQALGRK</sequence>
<feature type="domain" description="NFACT RNA-binding" evidence="6">
    <location>
        <begin position="453"/>
        <end position="541"/>
    </location>
</feature>
<organism evidence="7 8">
    <name type="scientific">Ammoniphilus resinae</name>
    <dbReference type="NCBI Taxonomy" id="861532"/>
    <lineage>
        <taxon>Bacteria</taxon>
        <taxon>Bacillati</taxon>
        <taxon>Bacillota</taxon>
        <taxon>Bacilli</taxon>
        <taxon>Bacillales</taxon>
        <taxon>Paenibacillaceae</taxon>
        <taxon>Aneurinibacillus group</taxon>
        <taxon>Ammoniphilus</taxon>
    </lineage>
</organism>
<dbReference type="InterPro" id="IPR043682">
    <property type="entry name" value="RqcH_bacterial"/>
</dbReference>
<dbReference type="Gene3D" id="2.30.310.10">
    <property type="entry name" value="ibrinogen binding protein from staphylococcus aureus domain"/>
    <property type="match status" value="1"/>
</dbReference>
<dbReference type="InterPro" id="IPR008532">
    <property type="entry name" value="NFACT_RNA-bd"/>
</dbReference>
<protein>
    <recommendedName>
        <fullName evidence="5">Rqc2 homolog RqcH</fullName>
        <shortName evidence="5">RqcH</shortName>
    </recommendedName>
</protein>
<keyword evidence="3 5" id="KW-0694">RNA-binding</keyword>
<dbReference type="PANTHER" id="PTHR15239:SF6">
    <property type="entry name" value="RIBOSOME QUALITY CONTROL COMPLEX SUBUNIT NEMF"/>
    <property type="match status" value="1"/>
</dbReference>
<keyword evidence="2 5" id="KW-0699">rRNA-binding</keyword>
<dbReference type="EMBL" id="JAGGKT010000001">
    <property type="protein sequence ID" value="MBP1930713.1"/>
    <property type="molecule type" value="Genomic_DNA"/>
</dbReference>
<feature type="coiled-coil region" evidence="5">
    <location>
        <begin position="295"/>
        <end position="322"/>
    </location>
</feature>
<comment type="function">
    <text evidence="5">Key component of the ribosome quality control system (RQC), a ribosome-associated complex that mediates the extraction of incompletely synthesized nascent chains from stalled ribosomes and their subsequent degradation. RqcH recruits Ala-charged tRNA, and with RqcP directs the elongation of stalled nascent chains on 50S ribosomal subunits, leading to non-templated C-terminal alanine extensions (Ala tail). The Ala tail promotes nascent chain degradation. May add between 1 and at least 8 Ala residues. Binds to stalled 50S ribosomal subunits.</text>
</comment>
<evidence type="ECO:0000256" key="3">
    <source>
        <dbReference type="ARBA" id="ARBA00022884"/>
    </source>
</evidence>
<comment type="subunit">
    <text evidence="5">Associates with stalled 50S ribosomal subunits. Binds to RqcP.</text>
</comment>
<dbReference type="Pfam" id="PF05670">
    <property type="entry name" value="NFACT-R_1"/>
    <property type="match status" value="1"/>
</dbReference>
<name>A0ABS4GKB8_9BACL</name>
<comment type="similarity">
    <text evidence="5">Belongs to the NEMF family.</text>
</comment>
<dbReference type="Gene3D" id="1.10.8.50">
    <property type="match status" value="1"/>
</dbReference>
<keyword evidence="8" id="KW-1185">Reference proteome</keyword>
<dbReference type="Proteomes" id="UP001519343">
    <property type="component" value="Unassembled WGS sequence"/>
</dbReference>
<dbReference type="RefSeq" id="WP_209808788.1">
    <property type="nucleotide sequence ID" value="NZ_JAGGKT010000001.1"/>
</dbReference>
<accession>A0ABS4GKB8</accession>
<keyword evidence="5" id="KW-0175">Coiled coil</keyword>
<evidence type="ECO:0000313" key="7">
    <source>
        <dbReference type="EMBL" id="MBP1930713.1"/>
    </source>
</evidence>
<dbReference type="HAMAP" id="MF_00844_B">
    <property type="entry name" value="RqcH_B"/>
    <property type="match status" value="1"/>
</dbReference>
<keyword evidence="4 5" id="KW-0648">Protein biosynthesis</keyword>
<keyword evidence="1 5" id="KW-0820">tRNA-binding</keyword>
<reference evidence="7 8" key="1">
    <citation type="submission" date="2021-03" db="EMBL/GenBank/DDBJ databases">
        <title>Genomic Encyclopedia of Type Strains, Phase IV (KMG-IV): sequencing the most valuable type-strain genomes for metagenomic binning, comparative biology and taxonomic classification.</title>
        <authorList>
            <person name="Goeker M."/>
        </authorList>
    </citation>
    <scope>NUCLEOTIDE SEQUENCE [LARGE SCALE GENOMIC DNA]</scope>
    <source>
        <strain evidence="7 8">DSM 24738</strain>
    </source>
</reference>
<dbReference type="PANTHER" id="PTHR15239">
    <property type="entry name" value="NUCLEAR EXPORT MEDIATOR FACTOR NEMF"/>
    <property type="match status" value="1"/>
</dbReference>
<evidence type="ECO:0000256" key="5">
    <source>
        <dbReference type="HAMAP-Rule" id="MF_00844"/>
    </source>
</evidence>
<evidence type="ECO:0000313" key="8">
    <source>
        <dbReference type="Proteomes" id="UP001519343"/>
    </source>
</evidence>
<feature type="coiled-coil region" evidence="5">
    <location>
        <begin position="373"/>
        <end position="400"/>
    </location>
</feature>
<comment type="caution">
    <text evidence="7">The sequence shown here is derived from an EMBL/GenBank/DDBJ whole genome shotgun (WGS) entry which is preliminary data.</text>
</comment>